<organism evidence="1">
    <name type="scientific">freshwater metagenome</name>
    <dbReference type="NCBI Taxonomy" id="449393"/>
    <lineage>
        <taxon>unclassified sequences</taxon>
        <taxon>metagenomes</taxon>
        <taxon>ecological metagenomes</taxon>
    </lineage>
</organism>
<gene>
    <name evidence="1" type="ORF">UFOPK3181_00956</name>
</gene>
<evidence type="ECO:0000313" key="1">
    <source>
        <dbReference type="EMBL" id="CAB4831260.1"/>
    </source>
</evidence>
<dbReference type="EMBL" id="CAFABG010000081">
    <property type="protein sequence ID" value="CAB4831260.1"/>
    <property type="molecule type" value="Genomic_DNA"/>
</dbReference>
<protein>
    <submittedName>
        <fullName evidence="1">Unannotated protein</fullName>
    </submittedName>
</protein>
<dbReference type="AlphaFoldDB" id="A0A6J7AFF2"/>
<sequence>MARVERAFKSPAATICPPPFSLAATKPKDLIAARTSLRSPPRIADIPAGDCAAALAISMPRARTNINASRLLIAPHSAAAASSPTECPEVTAKFLIPRACAASNDVATMRGWALAVSFISSASAVVPSRTRSKSISLDHWAKSFSNAGSATQAVSIPGVCEP</sequence>
<accession>A0A6J7AFF2</accession>
<reference evidence="1" key="1">
    <citation type="submission" date="2020-05" db="EMBL/GenBank/DDBJ databases">
        <authorList>
            <person name="Chiriac C."/>
            <person name="Salcher M."/>
            <person name="Ghai R."/>
            <person name="Kavagutti S V."/>
        </authorList>
    </citation>
    <scope>NUCLEOTIDE SEQUENCE</scope>
</reference>
<proteinExistence type="predicted"/>
<name>A0A6J7AFF2_9ZZZZ</name>